<reference evidence="3" key="1">
    <citation type="journal article" date="2012" name="Proc. Natl. Acad. Sci. U.S.A.">
        <title>Antigenic diversity is generated by distinct evolutionary mechanisms in African trypanosome species.</title>
        <authorList>
            <person name="Jackson A.P."/>
            <person name="Berry A."/>
            <person name="Aslett M."/>
            <person name="Allison H.C."/>
            <person name="Burton P."/>
            <person name="Vavrova-Anderson J."/>
            <person name="Brown R."/>
            <person name="Browne H."/>
            <person name="Corton N."/>
            <person name="Hauser H."/>
            <person name="Gamble J."/>
            <person name="Gilderthorp R."/>
            <person name="Marcello L."/>
            <person name="McQuillan J."/>
            <person name="Otto T.D."/>
            <person name="Quail M.A."/>
            <person name="Sanders M.J."/>
            <person name="van Tonder A."/>
            <person name="Ginger M.L."/>
            <person name="Field M.C."/>
            <person name="Barry J.D."/>
            <person name="Hertz-Fowler C."/>
            <person name="Berriman M."/>
        </authorList>
    </citation>
    <scope>NUCLEOTIDE SEQUENCE</scope>
    <source>
        <strain evidence="3">Y486</strain>
    </source>
</reference>
<dbReference type="VEuPathDB" id="TriTrypDB:TvY486_0503940"/>
<feature type="region of interest" description="Disordered" evidence="2">
    <location>
        <begin position="1"/>
        <end position="22"/>
    </location>
</feature>
<feature type="coiled-coil region" evidence="1">
    <location>
        <begin position="24"/>
        <end position="89"/>
    </location>
</feature>
<feature type="coiled-coil region" evidence="1">
    <location>
        <begin position="745"/>
        <end position="790"/>
    </location>
</feature>
<feature type="coiled-coil region" evidence="1">
    <location>
        <begin position="122"/>
        <end position="461"/>
    </location>
</feature>
<evidence type="ECO:0000313" key="3">
    <source>
        <dbReference type="EMBL" id="CCC48192.1"/>
    </source>
</evidence>
<feature type="compositionally biased region" description="Basic and acidic residues" evidence="2">
    <location>
        <begin position="1"/>
        <end position="11"/>
    </location>
</feature>
<organism evidence="3">
    <name type="scientific">Trypanosoma vivax (strain Y486)</name>
    <dbReference type="NCBI Taxonomy" id="1055687"/>
    <lineage>
        <taxon>Eukaryota</taxon>
        <taxon>Discoba</taxon>
        <taxon>Euglenozoa</taxon>
        <taxon>Kinetoplastea</taxon>
        <taxon>Metakinetoplastina</taxon>
        <taxon>Trypanosomatida</taxon>
        <taxon>Trypanosomatidae</taxon>
        <taxon>Trypanosoma</taxon>
        <taxon>Duttonella</taxon>
    </lineage>
</organism>
<dbReference type="EMBL" id="HE573021">
    <property type="protein sequence ID" value="CCC48192.1"/>
    <property type="molecule type" value="Genomic_DNA"/>
</dbReference>
<gene>
    <name evidence="3" type="ORF">TVY486_0503940</name>
</gene>
<proteinExistence type="predicted"/>
<keyword evidence="1" id="KW-0175">Coiled coil</keyword>
<dbReference type="PANTHER" id="PTHR23159:SF31">
    <property type="entry name" value="CENTROSOME-ASSOCIATED PROTEIN CEP250 ISOFORM X1"/>
    <property type="match status" value="1"/>
</dbReference>
<sequence>MESPAKGDSRQGLKASQKHMEFHLQREKAYSRELEERIKTQQAQIAKLEQDKAELRREKLTLLEEDKKKTKIEERCHTLQRELVEKQTALVAEQKRTLAAESEREQIRRDAHSSIAKWREAEKQWISENDALQKDLHMLKEENTKLKNEIEEITVAHREALKQLQSETNHTTKLEALSEAADKKIASLHSQIEALKNEIYSRDETLLKLDSAGTKWQEICHAKDEEVKALELQLAKHEKTVENLQNTITKLNQQIEAEKLCNIEERGNVERVTCDLRRFEKENKELRVELETLRRDIDHASINSTKHQELITELRSKLLSLTELLKEKNTEIRKQELTISELTAEVQRVEREHMEGNYVVSSLESRLQKLQSELDRNISIAEDLQHERSHLESELQLIKASRDTKDETLVLMKAEYEEKIESLLGEIRNLESDIGARQNVINNITEQMSETNKKNEELYGKFIRDADCLSQLHSALEAQLDENGALVRRILVLEEEATRFKSMEDFGSKFAEMLLMHCDKVSIMLSVCFGDIMKQKDAAKLFEFEKEQLVTSLAAAESKFTCQINEFLDRENALIDALKDKNDELCTSFKKLECCEEELRLLKEKANIQKESYEELKSNEKILLRNIAEMENRLNESSANSMRALRSSCFVRDHFKCFVQSAILLFDDVESYLFAKADIGFTMLMALNSERSHAIKTAFTLEKTLRKNAEEACTQLQIRVGNVELCCSEYEKKIAHLRDDFALKISDLEEQRNNAGKSNEILAQKIISITDHYREELMRKDNEIKELSQSLSIERRNVQFADHKTQKLRNALSYELTRKGEYKRALKEVKSKREEVDRYRATEKDWAMKAINRVNEEVNYWVKSFDKLKSMLDNLFKKTGSLPSVTDERTIQELEEARNNLAQCSDGLRHLTSSEENYIPEKRHRTEL</sequence>
<evidence type="ECO:0000256" key="1">
    <source>
        <dbReference type="SAM" id="Coils"/>
    </source>
</evidence>
<feature type="coiled-coil region" evidence="1">
    <location>
        <begin position="592"/>
        <end position="640"/>
    </location>
</feature>
<dbReference type="PANTHER" id="PTHR23159">
    <property type="entry name" value="CENTROSOMAL PROTEIN 2"/>
    <property type="match status" value="1"/>
</dbReference>
<evidence type="ECO:0000256" key="2">
    <source>
        <dbReference type="SAM" id="MobiDB-lite"/>
    </source>
</evidence>
<accession>G0TV09</accession>
<name>G0TV09_TRYVY</name>
<dbReference type="AlphaFoldDB" id="G0TV09"/>
<protein>
    <submittedName>
        <fullName evidence="3">Uncharacterized protein</fullName>
    </submittedName>
</protein>